<dbReference type="RefSeq" id="WP_130511166.1">
    <property type="nucleotide sequence ID" value="NZ_SHKY01000001.1"/>
</dbReference>
<dbReference type="OrthoDB" id="3801119at2"/>
<evidence type="ECO:0008006" key="4">
    <source>
        <dbReference type="Google" id="ProtNLM"/>
    </source>
</evidence>
<evidence type="ECO:0000313" key="2">
    <source>
        <dbReference type="EMBL" id="RZU52567.1"/>
    </source>
</evidence>
<name>A0A4Q7ZNG0_9ACTN</name>
<keyword evidence="1" id="KW-0812">Transmembrane</keyword>
<feature type="transmembrane region" description="Helical" evidence="1">
    <location>
        <begin position="20"/>
        <end position="41"/>
    </location>
</feature>
<feature type="transmembrane region" description="Helical" evidence="1">
    <location>
        <begin position="93"/>
        <end position="114"/>
    </location>
</feature>
<protein>
    <recommendedName>
        <fullName evidence="4">4-amino-4-deoxy-L-arabinose transferase-like glycosyltransferase</fullName>
    </recommendedName>
</protein>
<dbReference type="EMBL" id="SHKY01000001">
    <property type="protein sequence ID" value="RZU52567.1"/>
    <property type="molecule type" value="Genomic_DNA"/>
</dbReference>
<feature type="transmembrane region" description="Helical" evidence="1">
    <location>
        <begin position="436"/>
        <end position="457"/>
    </location>
</feature>
<feature type="transmembrane region" description="Helical" evidence="1">
    <location>
        <begin position="403"/>
        <end position="424"/>
    </location>
</feature>
<feature type="transmembrane region" description="Helical" evidence="1">
    <location>
        <begin position="343"/>
        <end position="367"/>
    </location>
</feature>
<keyword evidence="3" id="KW-1185">Reference proteome</keyword>
<feature type="transmembrane region" description="Helical" evidence="1">
    <location>
        <begin position="152"/>
        <end position="171"/>
    </location>
</feature>
<organism evidence="2 3">
    <name type="scientific">Krasilnikovia cinnamomea</name>
    <dbReference type="NCBI Taxonomy" id="349313"/>
    <lineage>
        <taxon>Bacteria</taxon>
        <taxon>Bacillati</taxon>
        <taxon>Actinomycetota</taxon>
        <taxon>Actinomycetes</taxon>
        <taxon>Micromonosporales</taxon>
        <taxon>Micromonosporaceae</taxon>
        <taxon>Krasilnikovia</taxon>
    </lineage>
</organism>
<keyword evidence="1" id="KW-0472">Membrane</keyword>
<proteinExistence type="predicted"/>
<gene>
    <name evidence="2" type="ORF">EV385_4440</name>
</gene>
<keyword evidence="1" id="KW-1133">Transmembrane helix</keyword>
<feature type="transmembrane region" description="Helical" evidence="1">
    <location>
        <begin position="286"/>
        <end position="306"/>
    </location>
</feature>
<dbReference type="AlphaFoldDB" id="A0A4Q7ZNG0"/>
<evidence type="ECO:0000313" key="3">
    <source>
        <dbReference type="Proteomes" id="UP000292564"/>
    </source>
</evidence>
<sequence>MTATLTRPDAGPVPVSRRRAAPAAVLTFAGTLTAVWVAVAIRAAGRGFDITDEGFYLLSYRWWDADQRTFTGSQYLYGPVFALLGHDIVALRIFRLGTVLIGHLLFGVAFMRWLRQRRADAPPTRVWEAAGAATIVAAGGVVYAWLPQTPGYNDIVLLGALLSAAVVFALARHAERGDPAPAWLPVAFGALAVPVLLTKWAAVATLGMLAGLAVLALAPAGLRAVWRATAWALAGFGAGAALVHLLVVPLTTALPPIIAVNRLLAQSSFAIPTLLSRYLTQTRPTVATLGHAYALLLGAVVLAALVHRPAAQAAAGLLGAVGLAGAVAYTVRDGGLGGGPVNSAAFVVPLLATIVVAVLAAGAGWVAGGHRPGSRWRTGARDGVLLGGLAVLPLAVASGTSNVPLKVAVLAFAAWMAVLVAVVTGLDRRAVVARGLTTAVAAGALLVATCVATGGLWRNPYRDVPRDRATAAVPGVPALDGVRIEPARARAYADLRARLAPYLDPPGRKVIGLDKMAGIVVLLDGRTVGEGWYAPADPARIRAGIAAECAAGPPWPPDRAPVLVFNRPVRATDAGLIEPCGLRLADYRLLAAPDQTGGFTVLVPN</sequence>
<accession>A0A4Q7ZNG0</accession>
<evidence type="ECO:0000256" key="1">
    <source>
        <dbReference type="SAM" id="Phobius"/>
    </source>
</evidence>
<feature type="transmembrane region" description="Helical" evidence="1">
    <location>
        <begin position="126"/>
        <end position="146"/>
    </location>
</feature>
<comment type="caution">
    <text evidence="2">The sequence shown here is derived from an EMBL/GenBank/DDBJ whole genome shotgun (WGS) entry which is preliminary data.</text>
</comment>
<feature type="transmembrane region" description="Helical" evidence="1">
    <location>
        <begin position="208"/>
        <end position="226"/>
    </location>
</feature>
<reference evidence="2 3" key="1">
    <citation type="submission" date="2019-02" db="EMBL/GenBank/DDBJ databases">
        <title>Sequencing the genomes of 1000 actinobacteria strains.</title>
        <authorList>
            <person name="Klenk H.-P."/>
        </authorList>
    </citation>
    <scope>NUCLEOTIDE SEQUENCE [LARGE SCALE GENOMIC DNA]</scope>
    <source>
        <strain evidence="2 3">DSM 45162</strain>
    </source>
</reference>
<feature type="transmembrane region" description="Helical" evidence="1">
    <location>
        <begin position="379"/>
        <end position="397"/>
    </location>
</feature>
<dbReference type="Proteomes" id="UP000292564">
    <property type="component" value="Unassembled WGS sequence"/>
</dbReference>
<feature type="transmembrane region" description="Helical" evidence="1">
    <location>
        <begin position="233"/>
        <end position="258"/>
    </location>
</feature>
<feature type="transmembrane region" description="Helical" evidence="1">
    <location>
        <begin position="313"/>
        <end position="331"/>
    </location>
</feature>
<feature type="transmembrane region" description="Helical" evidence="1">
    <location>
        <begin position="183"/>
        <end position="202"/>
    </location>
</feature>